<evidence type="ECO:0000313" key="2">
    <source>
        <dbReference type="EMBL" id="THF52948.1"/>
    </source>
</evidence>
<dbReference type="RefSeq" id="WP_136401473.1">
    <property type="nucleotide sequence ID" value="NZ_SSNZ01000001.1"/>
</dbReference>
<dbReference type="OrthoDB" id="1246706at2"/>
<evidence type="ECO:0000313" key="3">
    <source>
        <dbReference type="Proteomes" id="UP000307507"/>
    </source>
</evidence>
<comment type="caution">
    <text evidence="2">The sequence shown here is derived from an EMBL/GenBank/DDBJ whole genome shotgun (WGS) entry which is preliminary data.</text>
</comment>
<organism evidence="2 3">
    <name type="scientific">Flavobacterium supellecticarium</name>
    <dbReference type="NCBI Taxonomy" id="2565924"/>
    <lineage>
        <taxon>Bacteria</taxon>
        <taxon>Pseudomonadati</taxon>
        <taxon>Bacteroidota</taxon>
        <taxon>Flavobacteriia</taxon>
        <taxon>Flavobacteriales</taxon>
        <taxon>Flavobacteriaceae</taxon>
        <taxon>Flavobacterium</taxon>
    </lineage>
</organism>
<gene>
    <name evidence="2" type="ORF">E6C50_01705</name>
</gene>
<reference evidence="2 3" key="1">
    <citation type="submission" date="2019-04" db="EMBL/GenBank/DDBJ databases">
        <title>Flavobacterium sp. nov. isolated from construction timber.</title>
        <authorList>
            <person name="Lin S.-Y."/>
            <person name="Chang C.-T."/>
            <person name="Young C.-C."/>
        </authorList>
    </citation>
    <scope>NUCLEOTIDE SEQUENCE [LARGE SCALE GENOMIC DNA]</scope>
    <source>
        <strain evidence="2 3">CC-CTC003</strain>
    </source>
</reference>
<feature type="chain" id="PRO_5020773519" description="Lipoprotein" evidence="1">
    <location>
        <begin position="26"/>
        <end position="181"/>
    </location>
</feature>
<evidence type="ECO:0008006" key="4">
    <source>
        <dbReference type="Google" id="ProtNLM"/>
    </source>
</evidence>
<feature type="signal peptide" evidence="1">
    <location>
        <begin position="1"/>
        <end position="25"/>
    </location>
</feature>
<sequence>MVKHFLKYKLIGLLLLIFLITSCNQQNKESKVEEVKNYDEKGKRIVYNEDVYTEMWRKNKNLDVTVIDTFCINQKARAIRDIKNGKLIYFDFHPLELDKMARILSHYGIETQEQLRRYVKITGFEPYCYEFEMHREISRKFGEKFIDSIFRVAQKEYILENPNEEYIEDGIDLREKYLKKK</sequence>
<proteinExistence type="predicted"/>
<dbReference type="PROSITE" id="PS51257">
    <property type="entry name" value="PROKAR_LIPOPROTEIN"/>
    <property type="match status" value="1"/>
</dbReference>
<protein>
    <recommendedName>
        <fullName evidence="4">Lipoprotein</fullName>
    </recommendedName>
</protein>
<evidence type="ECO:0000256" key="1">
    <source>
        <dbReference type="SAM" id="SignalP"/>
    </source>
</evidence>
<dbReference type="AlphaFoldDB" id="A0A4S4A3S1"/>
<dbReference type="EMBL" id="SSNZ01000001">
    <property type="protein sequence ID" value="THF52948.1"/>
    <property type="molecule type" value="Genomic_DNA"/>
</dbReference>
<accession>A0A4S4A3S1</accession>
<dbReference type="Proteomes" id="UP000307507">
    <property type="component" value="Unassembled WGS sequence"/>
</dbReference>
<keyword evidence="1" id="KW-0732">Signal</keyword>
<name>A0A4S4A3S1_9FLAO</name>
<keyword evidence="3" id="KW-1185">Reference proteome</keyword>